<organism evidence="1 2">
    <name type="scientific">Prevotella herbatica</name>
    <dbReference type="NCBI Taxonomy" id="2801997"/>
    <lineage>
        <taxon>Bacteria</taxon>
        <taxon>Pseudomonadati</taxon>
        <taxon>Bacteroidota</taxon>
        <taxon>Bacteroidia</taxon>
        <taxon>Bacteroidales</taxon>
        <taxon>Prevotellaceae</taxon>
        <taxon>Prevotella</taxon>
    </lineage>
</organism>
<evidence type="ECO:0000313" key="1">
    <source>
        <dbReference type="EMBL" id="BCS85953.1"/>
    </source>
</evidence>
<accession>A0ABN6EMH3</accession>
<dbReference type="Proteomes" id="UP001319045">
    <property type="component" value="Chromosome"/>
</dbReference>
<proteinExistence type="predicted"/>
<evidence type="ECO:0000313" key="2">
    <source>
        <dbReference type="Proteomes" id="UP001319045"/>
    </source>
</evidence>
<keyword evidence="2" id="KW-1185">Reference proteome</keyword>
<protein>
    <submittedName>
        <fullName evidence="1">Uncharacterized protein</fullName>
    </submittedName>
</protein>
<reference evidence="1 2" key="1">
    <citation type="journal article" date="2022" name="Int. J. Syst. Evol. Microbiol.">
        <title>Prevotella herbatica sp. nov., a plant polysaccharide-decomposing anaerobic bacterium isolated from a methanogenic reactor.</title>
        <authorList>
            <person name="Uek A."/>
            <person name="Tonouchi A."/>
            <person name="Kaku N."/>
            <person name="Ueki K."/>
        </authorList>
    </citation>
    <scope>NUCLEOTIDE SEQUENCE [LARGE SCALE GENOMIC DNA]</scope>
    <source>
        <strain evidence="1 2">WR041</strain>
    </source>
</reference>
<sequence length="137" mass="15104">MLNIILNMNIKNLKMADAIFSNDKITLKKSFMGFGNSVVYTPTGSKIKAIGEEYSQDAGNKIEAVINAKDENLEAAVKEATGVKSAAMSSIRLEGCISDDHEFVALQLLAYKDFRYSPITDVRIYEGKSAEIVSRLF</sequence>
<name>A0ABN6EMH3_9BACT</name>
<dbReference type="EMBL" id="AP024484">
    <property type="protein sequence ID" value="BCS85953.1"/>
    <property type="molecule type" value="Genomic_DNA"/>
</dbReference>
<gene>
    <name evidence="1" type="ORF">prwr041_18460</name>
</gene>